<gene>
    <name evidence="3" type="ORF">C8R41DRAFT_483705</name>
</gene>
<accession>A0ABQ8VVF4</accession>
<organism evidence="3 4">
    <name type="scientific">Lentinula lateritia</name>
    <dbReference type="NCBI Taxonomy" id="40482"/>
    <lineage>
        <taxon>Eukaryota</taxon>
        <taxon>Fungi</taxon>
        <taxon>Dikarya</taxon>
        <taxon>Basidiomycota</taxon>
        <taxon>Agaricomycotina</taxon>
        <taxon>Agaricomycetes</taxon>
        <taxon>Agaricomycetidae</taxon>
        <taxon>Agaricales</taxon>
        <taxon>Marasmiineae</taxon>
        <taxon>Omphalotaceae</taxon>
        <taxon>Lentinula</taxon>
    </lineage>
</organism>
<feature type="compositionally biased region" description="Polar residues" evidence="1">
    <location>
        <begin position="32"/>
        <end position="45"/>
    </location>
</feature>
<comment type="caution">
    <text evidence="3">The sequence shown here is derived from an EMBL/GenBank/DDBJ whole genome shotgun (WGS) entry which is preliminary data.</text>
</comment>
<dbReference type="Proteomes" id="UP001150217">
    <property type="component" value="Unassembled WGS sequence"/>
</dbReference>
<feature type="compositionally biased region" description="Polar residues" evidence="1">
    <location>
        <begin position="241"/>
        <end position="254"/>
    </location>
</feature>
<feature type="signal peptide" evidence="2">
    <location>
        <begin position="1"/>
        <end position="19"/>
    </location>
</feature>
<evidence type="ECO:0000256" key="1">
    <source>
        <dbReference type="SAM" id="MobiDB-lite"/>
    </source>
</evidence>
<protein>
    <submittedName>
        <fullName evidence="3">Uncharacterized protein</fullName>
    </submittedName>
</protein>
<evidence type="ECO:0000313" key="4">
    <source>
        <dbReference type="Proteomes" id="UP001150217"/>
    </source>
</evidence>
<sequence>MRTIFGMLFFFATATMVVAAPPPLPPTAANAISTSTGIDHTSTSDPPAPTSADAVAAPEVTQEVTAKVTLNSDKKVYLWENDARSAVKKLLNFALDAALKDLDGSDSASNRHKSTSAKLNVEWAQHKYAAAPPEFSFTVKVTNWPGKTGSRWLWGRRPSAFQGTLRLVPSQRCPSCHLPKKKYNIIFGQLSDGSNARLVTIMNDKVVAPVGTENNDIPLLTLPPPAIVKEGPSSYLGRTGPRTSQKSSRPTTQKNGGGLETLKENEELEAQTGEVKGKGKAKE</sequence>
<dbReference type="EMBL" id="JANVFT010000006">
    <property type="protein sequence ID" value="KAJ4500361.1"/>
    <property type="molecule type" value="Genomic_DNA"/>
</dbReference>
<feature type="region of interest" description="Disordered" evidence="1">
    <location>
        <begin position="30"/>
        <end position="57"/>
    </location>
</feature>
<feature type="region of interest" description="Disordered" evidence="1">
    <location>
        <begin position="230"/>
        <end position="283"/>
    </location>
</feature>
<name>A0ABQ8VVF4_9AGAR</name>
<reference evidence="3" key="1">
    <citation type="submission" date="2022-08" db="EMBL/GenBank/DDBJ databases">
        <title>A Global Phylogenomic Analysis of the Shiitake Genus Lentinula.</title>
        <authorList>
            <consortium name="DOE Joint Genome Institute"/>
            <person name="Sierra-Patev S."/>
            <person name="Min B."/>
            <person name="Naranjo-Ortiz M."/>
            <person name="Looney B."/>
            <person name="Konkel Z."/>
            <person name="Slot J.C."/>
            <person name="Sakamoto Y."/>
            <person name="Steenwyk J.L."/>
            <person name="Rokas A."/>
            <person name="Carro J."/>
            <person name="Camarero S."/>
            <person name="Ferreira P."/>
            <person name="Molpeceres G."/>
            <person name="Ruiz-Duenas F.J."/>
            <person name="Serrano A."/>
            <person name="Henrissat B."/>
            <person name="Drula E."/>
            <person name="Hughes K.W."/>
            <person name="Mata J.L."/>
            <person name="Ishikawa N.K."/>
            <person name="Vargas-Isla R."/>
            <person name="Ushijima S."/>
            <person name="Smith C.A."/>
            <person name="Ahrendt S."/>
            <person name="Andreopoulos W."/>
            <person name="He G."/>
            <person name="Labutti K."/>
            <person name="Lipzen A."/>
            <person name="Ng V."/>
            <person name="Riley R."/>
            <person name="Sandor L."/>
            <person name="Barry K."/>
            <person name="Martinez A.T."/>
            <person name="Xiao Y."/>
            <person name="Gibbons J.G."/>
            <person name="Terashima K."/>
            <person name="Grigoriev I.V."/>
            <person name="Hibbett D.S."/>
        </authorList>
    </citation>
    <scope>NUCLEOTIDE SEQUENCE</scope>
    <source>
        <strain evidence="3">RHP3577 ss4</strain>
    </source>
</reference>
<evidence type="ECO:0000313" key="3">
    <source>
        <dbReference type="EMBL" id="KAJ4500361.1"/>
    </source>
</evidence>
<keyword evidence="4" id="KW-1185">Reference proteome</keyword>
<feature type="chain" id="PRO_5045987595" evidence="2">
    <location>
        <begin position="20"/>
        <end position="283"/>
    </location>
</feature>
<evidence type="ECO:0000256" key="2">
    <source>
        <dbReference type="SAM" id="SignalP"/>
    </source>
</evidence>
<proteinExistence type="predicted"/>
<keyword evidence="2" id="KW-0732">Signal</keyword>